<keyword evidence="3" id="KW-1185">Reference proteome</keyword>
<dbReference type="Proteomes" id="UP000780801">
    <property type="component" value="Unassembled WGS sequence"/>
</dbReference>
<feature type="region of interest" description="Disordered" evidence="1">
    <location>
        <begin position="1"/>
        <end position="43"/>
    </location>
</feature>
<evidence type="ECO:0000313" key="3">
    <source>
        <dbReference type="Proteomes" id="UP000780801"/>
    </source>
</evidence>
<dbReference type="AlphaFoldDB" id="A0A9P6KAW4"/>
<evidence type="ECO:0000313" key="2">
    <source>
        <dbReference type="EMBL" id="KAF9578168.1"/>
    </source>
</evidence>
<accession>A0A9P6KAW4</accession>
<organism evidence="2 3">
    <name type="scientific">Lunasporangiospora selenospora</name>
    <dbReference type="NCBI Taxonomy" id="979761"/>
    <lineage>
        <taxon>Eukaryota</taxon>
        <taxon>Fungi</taxon>
        <taxon>Fungi incertae sedis</taxon>
        <taxon>Mucoromycota</taxon>
        <taxon>Mortierellomycotina</taxon>
        <taxon>Mortierellomycetes</taxon>
        <taxon>Mortierellales</taxon>
        <taxon>Mortierellaceae</taxon>
        <taxon>Lunasporangiospora</taxon>
    </lineage>
</organism>
<feature type="compositionally biased region" description="Polar residues" evidence="1">
    <location>
        <begin position="1"/>
        <end position="13"/>
    </location>
</feature>
<reference evidence="2" key="1">
    <citation type="journal article" date="2020" name="Fungal Divers.">
        <title>Resolving the Mortierellaceae phylogeny through synthesis of multi-gene phylogenetics and phylogenomics.</title>
        <authorList>
            <person name="Vandepol N."/>
            <person name="Liber J."/>
            <person name="Desiro A."/>
            <person name="Na H."/>
            <person name="Kennedy M."/>
            <person name="Barry K."/>
            <person name="Grigoriev I.V."/>
            <person name="Miller A.N."/>
            <person name="O'Donnell K."/>
            <person name="Stajich J.E."/>
            <person name="Bonito G."/>
        </authorList>
    </citation>
    <scope>NUCLEOTIDE SEQUENCE</scope>
    <source>
        <strain evidence="2">KOD1015</strain>
    </source>
</reference>
<evidence type="ECO:0000256" key="1">
    <source>
        <dbReference type="SAM" id="MobiDB-lite"/>
    </source>
</evidence>
<feature type="non-terminal residue" evidence="2">
    <location>
        <position position="60"/>
    </location>
</feature>
<name>A0A9P6KAW4_9FUNG</name>
<dbReference type="EMBL" id="JAABOA010003937">
    <property type="protein sequence ID" value="KAF9578168.1"/>
    <property type="molecule type" value="Genomic_DNA"/>
</dbReference>
<proteinExistence type="predicted"/>
<gene>
    <name evidence="2" type="ORF">BGW38_006178</name>
</gene>
<dbReference type="OrthoDB" id="10400989at2759"/>
<sequence length="60" mass="6592">MDPSSSRKTNYTRAYQRAIPMEQKRSAGSSTTVYGSDRGPREAEHPCCTLGRLCLQALTG</sequence>
<comment type="caution">
    <text evidence="2">The sequence shown here is derived from an EMBL/GenBank/DDBJ whole genome shotgun (WGS) entry which is preliminary data.</text>
</comment>
<protein>
    <submittedName>
        <fullName evidence="2">Uncharacterized protein</fullName>
    </submittedName>
</protein>